<dbReference type="SUPFAM" id="SSF50118">
    <property type="entry name" value="Cell growth inhibitor/plasmid maintenance toxic component"/>
    <property type="match status" value="1"/>
</dbReference>
<keyword evidence="3" id="KW-0255">Endonuclease</keyword>
<dbReference type="GO" id="GO:0003677">
    <property type="term" value="F:DNA binding"/>
    <property type="evidence" value="ECO:0007669"/>
    <property type="project" value="InterPro"/>
</dbReference>
<dbReference type="Pfam" id="PF02452">
    <property type="entry name" value="PemK_toxin"/>
    <property type="match status" value="1"/>
</dbReference>
<comment type="similarity">
    <text evidence="1 3">Belongs to the PemK/MazF family.</text>
</comment>
<dbReference type="Proteomes" id="UP000261055">
    <property type="component" value="Unassembled WGS sequence"/>
</dbReference>
<dbReference type="Gene3D" id="2.30.30.110">
    <property type="match status" value="1"/>
</dbReference>
<dbReference type="PANTHER" id="PTHR33988:SF2">
    <property type="entry name" value="ENDORIBONUCLEASE MAZF"/>
    <property type="match status" value="1"/>
</dbReference>
<keyword evidence="2" id="KW-1277">Toxin-antitoxin system</keyword>
<organism evidence="4 5">
    <name type="scientific">Dorea formicigenerans</name>
    <dbReference type="NCBI Taxonomy" id="39486"/>
    <lineage>
        <taxon>Bacteria</taxon>
        <taxon>Bacillati</taxon>
        <taxon>Bacillota</taxon>
        <taxon>Clostridia</taxon>
        <taxon>Lachnospirales</taxon>
        <taxon>Lachnospiraceae</taxon>
        <taxon>Dorea</taxon>
    </lineage>
</organism>
<dbReference type="GO" id="GO:0016787">
    <property type="term" value="F:hydrolase activity"/>
    <property type="evidence" value="ECO:0007669"/>
    <property type="project" value="UniProtKB-KW"/>
</dbReference>
<evidence type="ECO:0000256" key="3">
    <source>
        <dbReference type="PIRNR" id="PIRNR033490"/>
    </source>
</evidence>
<comment type="caution">
    <text evidence="4">The sequence shown here is derived from an EMBL/GenBank/DDBJ whole genome shotgun (WGS) entry which is preliminary data.</text>
</comment>
<dbReference type="PIRSF" id="PIRSF033490">
    <property type="entry name" value="MazF"/>
    <property type="match status" value="1"/>
</dbReference>
<name>A0A3E5GVP6_9FIRM</name>
<proteinExistence type="inferred from homology"/>
<keyword evidence="3" id="KW-0540">Nuclease</keyword>
<evidence type="ECO:0000313" key="4">
    <source>
        <dbReference type="EMBL" id="RGO54061.1"/>
    </source>
</evidence>
<dbReference type="AlphaFoldDB" id="A0A3E5GVP6"/>
<protein>
    <recommendedName>
        <fullName evidence="3">mRNA interferase</fullName>
        <ecNumber evidence="3">3.1.-.-</ecNumber>
    </recommendedName>
</protein>
<dbReference type="GO" id="GO:0016075">
    <property type="term" value="P:rRNA catabolic process"/>
    <property type="evidence" value="ECO:0007669"/>
    <property type="project" value="TreeGrafter"/>
</dbReference>
<sequence length="125" mass="14069">MDRDFKQYHRGEIYFANLNPAYGCEHGGIRPVLILQNDVGNFYSPTLIVTPATKQADKKPYLPTHVVLSKIPGMKYDGDSLFMLEQLRVIDKHRIRGYAGRLTKAQMELIDKAVCASLGLSQDSV</sequence>
<accession>A0A3E5GVP6</accession>
<dbReference type="RefSeq" id="WP_009259813.1">
    <property type="nucleotide sequence ID" value="NZ_QSVQ01000002.1"/>
</dbReference>
<keyword evidence="5" id="KW-1185">Reference proteome</keyword>
<comment type="function">
    <text evidence="3">Toxic component of a type II toxin-antitoxin (TA) system.</text>
</comment>
<dbReference type="InterPro" id="IPR011067">
    <property type="entry name" value="Plasmid_toxin/cell-grow_inhib"/>
</dbReference>
<dbReference type="PANTHER" id="PTHR33988">
    <property type="entry name" value="ENDORIBONUCLEASE MAZF-RELATED"/>
    <property type="match status" value="1"/>
</dbReference>
<evidence type="ECO:0000256" key="1">
    <source>
        <dbReference type="ARBA" id="ARBA00007521"/>
    </source>
</evidence>
<dbReference type="InterPro" id="IPR003477">
    <property type="entry name" value="PemK-like"/>
</dbReference>
<dbReference type="EMBL" id="QSVQ01000002">
    <property type="protein sequence ID" value="RGO54061.1"/>
    <property type="molecule type" value="Genomic_DNA"/>
</dbReference>
<evidence type="ECO:0000313" key="5">
    <source>
        <dbReference type="Proteomes" id="UP000261055"/>
    </source>
</evidence>
<reference evidence="4 5" key="1">
    <citation type="submission" date="2018-08" db="EMBL/GenBank/DDBJ databases">
        <title>A genome reference for cultivated species of the human gut microbiota.</title>
        <authorList>
            <person name="Zou Y."/>
            <person name="Xue W."/>
            <person name="Luo G."/>
        </authorList>
    </citation>
    <scope>NUCLEOTIDE SEQUENCE [LARGE SCALE GENOMIC DNA]</scope>
    <source>
        <strain evidence="4 5">OM02-12</strain>
    </source>
</reference>
<dbReference type="EC" id="3.1.-.-" evidence="3"/>
<dbReference type="GO" id="GO:0004521">
    <property type="term" value="F:RNA endonuclease activity"/>
    <property type="evidence" value="ECO:0007669"/>
    <property type="project" value="TreeGrafter"/>
</dbReference>
<gene>
    <name evidence="4" type="ORF">DXB12_02885</name>
</gene>
<dbReference type="GO" id="GO:0006402">
    <property type="term" value="P:mRNA catabolic process"/>
    <property type="evidence" value="ECO:0007669"/>
    <property type="project" value="TreeGrafter"/>
</dbReference>
<keyword evidence="3" id="KW-0378">Hydrolase</keyword>
<evidence type="ECO:0000256" key="2">
    <source>
        <dbReference type="ARBA" id="ARBA00022649"/>
    </source>
</evidence>